<evidence type="ECO:0000256" key="1">
    <source>
        <dbReference type="ARBA" id="ARBA00022448"/>
    </source>
</evidence>
<dbReference type="KEGG" id="mthe:MSTHC_0601"/>
<evidence type="ECO:0000256" key="3">
    <source>
        <dbReference type="ARBA" id="ARBA00022723"/>
    </source>
</evidence>
<feature type="domain" description="4Fe-4S ferredoxin-type" evidence="7">
    <location>
        <begin position="2"/>
        <end position="31"/>
    </location>
</feature>
<dbReference type="RefSeq" id="WP_048166150.1">
    <property type="nucleotide sequence ID" value="NZ_CP009502.1"/>
</dbReference>
<dbReference type="InterPro" id="IPR050294">
    <property type="entry name" value="RnfB_subfamily"/>
</dbReference>
<evidence type="ECO:0000256" key="6">
    <source>
        <dbReference type="ARBA" id="ARBA00023014"/>
    </source>
</evidence>
<dbReference type="GeneID" id="41601877"/>
<evidence type="ECO:0000256" key="4">
    <source>
        <dbReference type="ARBA" id="ARBA00022982"/>
    </source>
</evidence>
<feature type="domain" description="4Fe-4S ferredoxin-type" evidence="7">
    <location>
        <begin position="85"/>
        <end position="113"/>
    </location>
</feature>
<dbReference type="PROSITE" id="PS00198">
    <property type="entry name" value="4FE4S_FER_1"/>
    <property type="match status" value="1"/>
</dbReference>
<evidence type="ECO:0000313" key="9">
    <source>
        <dbReference type="Proteomes" id="UP000056925"/>
    </source>
</evidence>
<keyword evidence="6" id="KW-0411">Iron-sulfur</keyword>
<dbReference type="AlphaFoldDB" id="A0A0E3H9Y6"/>
<evidence type="ECO:0000259" key="7">
    <source>
        <dbReference type="PROSITE" id="PS51379"/>
    </source>
</evidence>
<accession>A0A0E3H9Y6</accession>
<protein>
    <submittedName>
        <fullName evidence="8">CO dehydrogenase iron-sulfur protein CooF</fullName>
        <ecNumber evidence="8">1.2.99.2</ecNumber>
    </submittedName>
</protein>
<reference evidence="8 9" key="1">
    <citation type="submission" date="2014-07" db="EMBL/GenBank/DDBJ databases">
        <title>Methanogenic archaea and the global carbon cycle.</title>
        <authorList>
            <person name="Henriksen J.R."/>
            <person name="Luke J."/>
            <person name="Reinhart S."/>
            <person name="Benedict M.N."/>
            <person name="Youngblut N.D."/>
            <person name="Metcalf M.E."/>
            <person name="Whitaker R.J."/>
            <person name="Metcalf W.W."/>
        </authorList>
    </citation>
    <scope>NUCLEOTIDE SEQUENCE [LARGE SCALE GENOMIC DNA]</scope>
    <source>
        <strain evidence="8 9">CHTI-55</strain>
    </source>
</reference>
<gene>
    <name evidence="8" type="ORF">MSTHC_0601</name>
</gene>
<dbReference type="EC" id="1.2.99.2" evidence="8"/>
<evidence type="ECO:0000256" key="5">
    <source>
        <dbReference type="ARBA" id="ARBA00023004"/>
    </source>
</evidence>
<dbReference type="Gene3D" id="3.30.70.20">
    <property type="match status" value="2"/>
</dbReference>
<feature type="domain" description="4Fe-4S ferredoxin-type" evidence="7">
    <location>
        <begin position="49"/>
        <end position="83"/>
    </location>
</feature>
<keyword evidence="1" id="KW-0813">Transport</keyword>
<keyword evidence="8" id="KW-0560">Oxidoreductase</keyword>
<dbReference type="GO" id="GO:0046872">
    <property type="term" value="F:metal ion binding"/>
    <property type="evidence" value="ECO:0007669"/>
    <property type="project" value="UniProtKB-KW"/>
</dbReference>
<dbReference type="Proteomes" id="UP000056925">
    <property type="component" value="Chromosome"/>
</dbReference>
<dbReference type="PANTHER" id="PTHR42859:SF10">
    <property type="entry name" value="DIMETHYLSULFOXIDE REDUCTASE CHAIN B"/>
    <property type="match status" value="1"/>
</dbReference>
<dbReference type="InterPro" id="IPR017900">
    <property type="entry name" value="4Fe4S_Fe_S_CS"/>
</dbReference>
<evidence type="ECO:0000256" key="2">
    <source>
        <dbReference type="ARBA" id="ARBA00022485"/>
    </source>
</evidence>
<dbReference type="HOGENOM" id="CLU_043374_3_1_2"/>
<dbReference type="PANTHER" id="PTHR42859">
    <property type="entry name" value="OXIDOREDUCTASE"/>
    <property type="match status" value="1"/>
</dbReference>
<keyword evidence="4" id="KW-0249">Electron transport</keyword>
<dbReference type="PATRIC" id="fig|1434121.4.peg.752"/>
<dbReference type="EMBL" id="CP009502">
    <property type="protein sequence ID" value="AKB14919.1"/>
    <property type="molecule type" value="Genomic_DNA"/>
</dbReference>
<keyword evidence="2" id="KW-0004">4Fe-4S</keyword>
<dbReference type="InterPro" id="IPR017896">
    <property type="entry name" value="4Fe4S_Fe-S-bd"/>
</dbReference>
<dbReference type="GO" id="GO:0016491">
    <property type="term" value="F:oxidoreductase activity"/>
    <property type="evidence" value="ECO:0007669"/>
    <property type="project" value="UniProtKB-KW"/>
</dbReference>
<dbReference type="GO" id="GO:0051539">
    <property type="term" value="F:4 iron, 4 sulfur cluster binding"/>
    <property type="evidence" value="ECO:0007669"/>
    <property type="project" value="UniProtKB-KW"/>
</dbReference>
<keyword evidence="3" id="KW-0479">Metal-binding</keyword>
<name>A0A0E3H9Y6_METTE</name>
<organism evidence="8 9">
    <name type="scientific">Methanosarcina thermophila CHTI-55</name>
    <dbReference type="NCBI Taxonomy" id="1434121"/>
    <lineage>
        <taxon>Archaea</taxon>
        <taxon>Methanobacteriati</taxon>
        <taxon>Methanobacteriota</taxon>
        <taxon>Stenosarchaea group</taxon>
        <taxon>Methanomicrobia</taxon>
        <taxon>Methanosarcinales</taxon>
        <taxon>Methanosarcinaceae</taxon>
        <taxon>Methanosarcina</taxon>
    </lineage>
</organism>
<keyword evidence="5" id="KW-0408">Iron</keyword>
<dbReference type="SUPFAM" id="SSF54862">
    <property type="entry name" value="4Fe-4S ferredoxins"/>
    <property type="match status" value="1"/>
</dbReference>
<evidence type="ECO:0000313" key="8">
    <source>
        <dbReference type="EMBL" id="AKB14919.1"/>
    </source>
</evidence>
<dbReference type="PROSITE" id="PS51379">
    <property type="entry name" value="4FE4S_FER_2"/>
    <property type="match status" value="3"/>
</dbReference>
<proteinExistence type="predicted"/>
<sequence length="169" mass="18655">MRDIMIQPERCLGCRSCEIACAVAHSESKNLFSAIGEKPAPKKRINLEYVPDLETSLPITCRHCKDAPCVSACPTNALCQDEITSTVTHNPECCVNCWICSTVCPRFISLYNMILVMGCWTSSMLSNRGIINRQAEAGIKCDLCEGRDMPACVETCPTHALTLFETEES</sequence>